<evidence type="ECO:0000256" key="8">
    <source>
        <dbReference type="ARBA" id="ARBA00023128"/>
    </source>
</evidence>
<accession>A0ABP0V4P4</accession>
<name>A0ABP0V4P4_9BRYO</name>
<sequence length="380" mass="40552">MDLAERKNSSMLPEFLYNHRGSYSSPPPPVVGGMASYGGGALSSSSLHRRFMTTPALTAASSSSVGKAPEFIIPAASEGKIKMFSPEYYRACAIGGTLCCGLTHMAVTPIDVVKCNMQIAPEKYRSIAGGFSLVVKEQGATGLFRGWAPTLLGYSIQGACKYGFYEYFKKTYSDMVGAENAKKYKTLIYLAGSASAEVIADVGLCPFEAVKVRVQTQPGFAKGLVDGFPKIIANEGVGGLYKGLVPLWARQIPYTMMKFATFESTVEALYKYVVPVPKSECSKSTQLGVSFSAGYIAGVACAIISHPADNLVSFLNNAKGATVSQAVNQMGMRALFTRGLPLRIIMIGTLTGAQWGIYDAFKVFVGLPTTGGVVEEPKKD</sequence>
<keyword evidence="7" id="KW-1133">Transmembrane helix</keyword>
<evidence type="ECO:0000256" key="5">
    <source>
        <dbReference type="ARBA" id="ARBA00022737"/>
    </source>
</evidence>
<protein>
    <recommendedName>
        <fullName evidence="14">Mitochondrial phosphate carrier protein</fullName>
    </recommendedName>
</protein>
<keyword evidence="13" id="KW-1185">Reference proteome</keyword>
<feature type="repeat" description="Solcar" evidence="10">
    <location>
        <begin position="184"/>
        <end position="268"/>
    </location>
</feature>
<evidence type="ECO:0000256" key="10">
    <source>
        <dbReference type="PROSITE-ProRule" id="PRU00282"/>
    </source>
</evidence>
<evidence type="ECO:0000313" key="12">
    <source>
        <dbReference type="EMBL" id="CAK9237614.1"/>
    </source>
</evidence>
<keyword evidence="5" id="KW-0677">Repeat</keyword>
<dbReference type="PROSITE" id="PS50920">
    <property type="entry name" value="SOLCAR"/>
    <property type="match status" value="3"/>
</dbReference>
<evidence type="ECO:0000256" key="11">
    <source>
        <dbReference type="RuleBase" id="RU000488"/>
    </source>
</evidence>
<dbReference type="InterPro" id="IPR044677">
    <property type="entry name" value="SLC25A3/Pic2/Mir1-like"/>
</dbReference>
<dbReference type="SUPFAM" id="SSF103506">
    <property type="entry name" value="Mitochondrial carrier"/>
    <property type="match status" value="1"/>
</dbReference>
<comment type="similarity">
    <text evidence="2 11">Belongs to the mitochondrial carrier (TC 2.A.29) family.</text>
</comment>
<proteinExistence type="inferred from homology"/>
<organism evidence="12 13">
    <name type="scientific">Sphagnum troendelagicum</name>
    <dbReference type="NCBI Taxonomy" id="128251"/>
    <lineage>
        <taxon>Eukaryota</taxon>
        <taxon>Viridiplantae</taxon>
        <taxon>Streptophyta</taxon>
        <taxon>Embryophyta</taxon>
        <taxon>Bryophyta</taxon>
        <taxon>Sphagnophytina</taxon>
        <taxon>Sphagnopsida</taxon>
        <taxon>Sphagnales</taxon>
        <taxon>Sphagnaceae</taxon>
        <taxon>Sphagnum</taxon>
    </lineage>
</organism>
<dbReference type="InterPro" id="IPR018108">
    <property type="entry name" value="MCP_transmembrane"/>
</dbReference>
<dbReference type="Gene3D" id="1.50.40.10">
    <property type="entry name" value="Mitochondrial carrier domain"/>
    <property type="match status" value="1"/>
</dbReference>
<feature type="repeat" description="Solcar" evidence="10">
    <location>
        <begin position="87"/>
        <end position="171"/>
    </location>
</feature>
<evidence type="ECO:0000256" key="3">
    <source>
        <dbReference type="ARBA" id="ARBA00022448"/>
    </source>
</evidence>
<keyword evidence="8" id="KW-0496">Mitochondrion</keyword>
<evidence type="ECO:0000256" key="2">
    <source>
        <dbReference type="ARBA" id="ARBA00006375"/>
    </source>
</evidence>
<keyword evidence="9 10" id="KW-0472">Membrane</keyword>
<dbReference type="EMBL" id="OZ019901">
    <property type="protein sequence ID" value="CAK9237614.1"/>
    <property type="molecule type" value="Genomic_DNA"/>
</dbReference>
<evidence type="ECO:0000256" key="6">
    <source>
        <dbReference type="ARBA" id="ARBA00022792"/>
    </source>
</evidence>
<evidence type="ECO:0000256" key="1">
    <source>
        <dbReference type="ARBA" id="ARBA00004448"/>
    </source>
</evidence>
<evidence type="ECO:0008006" key="14">
    <source>
        <dbReference type="Google" id="ProtNLM"/>
    </source>
</evidence>
<evidence type="ECO:0000256" key="9">
    <source>
        <dbReference type="ARBA" id="ARBA00023136"/>
    </source>
</evidence>
<feature type="repeat" description="Solcar" evidence="10">
    <location>
        <begin position="285"/>
        <end position="364"/>
    </location>
</feature>
<evidence type="ECO:0000256" key="7">
    <source>
        <dbReference type="ARBA" id="ARBA00022989"/>
    </source>
</evidence>
<comment type="subcellular location">
    <subcellularLocation>
        <location evidence="1">Mitochondrion inner membrane</location>
        <topology evidence="1">Multi-pass membrane protein</topology>
    </subcellularLocation>
</comment>
<gene>
    <name evidence="12" type="ORF">CSSPTR1EN2_LOCUS23791</name>
</gene>
<evidence type="ECO:0000313" key="13">
    <source>
        <dbReference type="Proteomes" id="UP001497512"/>
    </source>
</evidence>
<keyword evidence="6" id="KW-0999">Mitochondrion inner membrane</keyword>
<dbReference type="InterPro" id="IPR023395">
    <property type="entry name" value="MCP_dom_sf"/>
</dbReference>
<dbReference type="Pfam" id="PF00153">
    <property type="entry name" value="Mito_carr"/>
    <property type="match status" value="2"/>
</dbReference>
<reference evidence="12" key="1">
    <citation type="submission" date="2024-02" db="EMBL/GenBank/DDBJ databases">
        <authorList>
            <consortium name="ELIXIR-Norway"/>
            <consortium name="Elixir Norway"/>
        </authorList>
    </citation>
    <scope>NUCLEOTIDE SEQUENCE</scope>
</reference>
<keyword evidence="4 10" id="KW-0812">Transmembrane</keyword>
<dbReference type="PANTHER" id="PTHR45671">
    <property type="entry name" value="SOLUTE CARRIER FAMILY 25 (MITOCHONDRIAL CARRIER PHOSPHATE CARRIER), MEMBER 3, LIKE-RELATED-RELATED"/>
    <property type="match status" value="1"/>
</dbReference>
<evidence type="ECO:0000256" key="4">
    <source>
        <dbReference type="ARBA" id="ARBA00022692"/>
    </source>
</evidence>
<dbReference type="Proteomes" id="UP001497512">
    <property type="component" value="Chromosome 9"/>
</dbReference>
<keyword evidence="3 11" id="KW-0813">Transport</keyword>
<dbReference type="PANTHER" id="PTHR45671:SF10">
    <property type="entry name" value="SOLUTE CARRIER FAMILY 25 MEMBER 3"/>
    <property type="match status" value="1"/>
</dbReference>